<gene>
    <name evidence="1" type="ORF">PR048_011847</name>
</gene>
<dbReference type="Proteomes" id="UP001159363">
    <property type="component" value="Chromosome X"/>
</dbReference>
<name>A0ABQ9HMS1_9NEOP</name>
<keyword evidence="2" id="KW-1185">Reference proteome</keyword>
<reference evidence="1 2" key="1">
    <citation type="submission" date="2023-02" db="EMBL/GenBank/DDBJ databases">
        <title>LHISI_Scaffold_Assembly.</title>
        <authorList>
            <person name="Stuart O.P."/>
            <person name="Cleave R."/>
            <person name="Magrath M.J.L."/>
            <person name="Mikheyev A.S."/>
        </authorList>
    </citation>
    <scope>NUCLEOTIDE SEQUENCE [LARGE SCALE GENOMIC DNA]</scope>
    <source>
        <strain evidence="1">Daus_M_001</strain>
        <tissue evidence="1">Leg muscle</tissue>
    </source>
</reference>
<dbReference type="EMBL" id="JARBHB010000004">
    <property type="protein sequence ID" value="KAJ8885649.1"/>
    <property type="molecule type" value="Genomic_DNA"/>
</dbReference>
<comment type="caution">
    <text evidence="1">The sequence shown here is derived from an EMBL/GenBank/DDBJ whole genome shotgun (WGS) entry which is preliminary data.</text>
</comment>
<proteinExistence type="predicted"/>
<feature type="non-terminal residue" evidence="1">
    <location>
        <position position="371"/>
    </location>
</feature>
<protein>
    <submittedName>
        <fullName evidence="1">Uncharacterized protein</fullName>
    </submittedName>
</protein>
<sequence length="371" mass="42791">MPPCGHGTKGIFQCHQLSIQDVRRIHQKYYANADTESKINYILQHVAVSSAKRSRLPEGQSRRQVSTHYSLQRQRQGITEHVQVCIKTFLVVLNESCDRVQRLCKKYTQLGVTPPETRGGVRQSHYCRGGSTLHKNLSSQLNVKKMWEIYPEKHIVENLQLAHKKRANTFYRKLREGSDSELVPTYDCQNNLILPKQTILMRSPQSGSFLMATVAKMLSHWMLFEAPKHLKDIVLLHKSIVDNPEKYLQVFNKFGTVTNLGKDCAVSDWKLYSQEIFKPTGNWYFHKSGKSILVQGEPFYNFESCEPKTISKMGNFKIPDVVRGWEENTKLSFYSQVFQQQTAANVIATARNDNDEEMDDFELYDEGTEIC</sequence>
<evidence type="ECO:0000313" key="2">
    <source>
        <dbReference type="Proteomes" id="UP001159363"/>
    </source>
</evidence>
<accession>A0ABQ9HMS1</accession>
<organism evidence="1 2">
    <name type="scientific">Dryococelus australis</name>
    <dbReference type="NCBI Taxonomy" id="614101"/>
    <lineage>
        <taxon>Eukaryota</taxon>
        <taxon>Metazoa</taxon>
        <taxon>Ecdysozoa</taxon>
        <taxon>Arthropoda</taxon>
        <taxon>Hexapoda</taxon>
        <taxon>Insecta</taxon>
        <taxon>Pterygota</taxon>
        <taxon>Neoptera</taxon>
        <taxon>Polyneoptera</taxon>
        <taxon>Phasmatodea</taxon>
        <taxon>Verophasmatodea</taxon>
        <taxon>Anareolatae</taxon>
        <taxon>Phasmatidae</taxon>
        <taxon>Eurycanthinae</taxon>
        <taxon>Dryococelus</taxon>
    </lineage>
</organism>
<evidence type="ECO:0000313" key="1">
    <source>
        <dbReference type="EMBL" id="KAJ8885649.1"/>
    </source>
</evidence>